<dbReference type="PROSITE" id="PS51352">
    <property type="entry name" value="THIOREDOXIN_2"/>
    <property type="match status" value="1"/>
</dbReference>
<dbReference type="Gene3D" id="3.40.30.10">
    <property type="entry name" value="Glutaredoxin"/>
    <property type="match status" value="1"/>
</dbReference>
<feature type="domain" description="Thioredoxin" evidence="6">
    <location>
        <begin position="51"/>
        <end position="184"/>
    </location>
</feature>
<evidence type="ECO:0000256" key="4">
    <source>
        <dbReference type="ARBA" id="ARBA00023157"/>
    </source>
</evidence>
<dbReference type="InterPro" id="IPR017937">
    <property type="entry name" value="Thioredoxin_CS"/>
</dbReference>
<dbReference type="KEGG" id="adu:107462624"/>
<proteinExistence type="predicted"/>
<dbReference type="OrthoDB" id="2121326at2759"/>
<dbReference type="CDD" id="cd02947">
    <property type="entry name" value="TRX_family"/>
    <property type="match status" value="1"/>
</dbReference>
<dbReference type="Proteomes" id="UP000515211">
    <property type="component" value="Chromosome 8"/>
</dbReference>
<evidence type="ECO:0000259" key="6">
    <source>
        <dbReference type="PROSITE" id="PS51352"/>
    </source>
</evidence>
<reference evidence="7" key="1">
    <citation type="journal article" date="2016" name="Nat. Genet.">
        <title>The genome sequences of Arachis duranensis and Arachis ipaensis, the diploid ancestors of cultivated peanut.</title>
        <authorList>
            <person name="Bertioli D.J."/>
            <person name="Cannon S.B."/>
            <person name="Froenicke L."/>
            <person name="Huang G."/>
            <person name="Farmer A.D."/>
            <person name="Cannon E.K."/>
            <person name="Liu X."/>
            <person name="Gao D."/>
            <person name="Clevenger J."/>
            <person name="Dash S."/>
            <person name="Ren L."/>
            <person name="Moretzsohn M.C."/>
            <person name="Shirasawa K."/>
            <person name="Huang W."/>
            <person name="Vidigal B."/>
            <person name="Abernathy B."/>
            <person name="Chu Y."/>
            <person name="Niederhuth C.E."/>
            <person name="Umale P."/>
            <person name="Araujo A.C."/>
            <person name="Kozik A."/>
            <person name="Kim K.D."/>
            <person name="Burow M.D."/>
            <person name="Varshney R.K."/>
            <person name="Wang X."/>
            <person name="Zhang X."/>
            <person name="Barkley N."/>
            <person name="Guimaraes P.M."/>
            <person name="Isobe S."/>
            <person name="Guo B."/>
            <person name="Liao B."/>
            <person name="Stalker H.T."/>
            <person name="Schmitz R.J."/>
            <person name="Scheffler B.E."/>
            <person name="Leal-Bertioli S.C."/>
            <person name="Xun X."/>
            <person name="Jackson S.A."/>
            <person name="Michelmore R."/>
            <person name="Ozias-Akins P."/>
        </authorList>
    </citation>
    <scope>NUCLEOTIDE SEQUENCE [LARGE SCALE GENOMIC DNA]</scope>
    <source>
        <strain evidence="7">cv. V14167</strain>
    </source>
</reference>
<organism evidence="7 8">
    <name type="scientific">Arachis duranensis</name>
    <name type="common">Wild peanut</name>
    <dbReference type="NCBI Taxonomy" id="130453"/>
    <lineage>
        <taxon>Eukaryota</taxon>
        <taxon>Viridiplantae</taxon>
        <taxon>Streptophyta</taxon>
        <taxon>Embryophyta</taxon>
        <taxon>Tracheophyta</taxon>
        <taxon>Spermatophyta</taxon>
        <taxon>Magnoliopsida</taxon>
        <taxon>eudicotyledons</taxon>
        <taxon>Gunneridae</taxon>
        <taxon>Pentapetalae</taxon>
        <taxon>rosids</taxon>
        <taxon>fabids</taxon>
        <taxon>Fabales</taxon>
        <taxon>Fabaceae</taxon>
        <taxon>Papilionoideae</taxon>
        <taxon>50 kb inversion clade</taxon>
        <taxon>dalbergioids sensu lato</taxon>
        <taxon>Dalbergieae</taxon>
        <taxon>Pterocarpus clade</taxon>
        <taxon>Arachis</taxon>
    </lineage>
</organism>
<dbReference type="GO" id="GO:0015035">
    <property type="term" value="F:protein-disulfide reductase activity"/>
    <property type="evidence" value="ECO:0007669"/>
    <property type="project" value="InterPro"/>
</dbReference>
<keyword evidence="5" id="KW-0676">Redox-active center</keyword>
<evidence type="ECO:0000313" key="7">
    <source>
        <dbReference type="Proteomes" id="UP000515211"/>
    </source>
</evidence>
<dbReference type="RefSeq" id="XP_015936732.1">
    <property type="nucleotide sequence ID" value="XM_016081246.3"/>
</dbReference>
<accession>A0A6P4BF66</accession>
<dbReference type="InterPro" id="IPR005746">
    <property type="entry name" value="Thioredoxin"/>
</dbReference>
<keyword evidence="1" id="KW-0813">Transport</keyword>
<dbReference type="InterPro" id="IPR013766">
    <property type="entry name" value="Thioredoxin_domain"/>
</dbReference>
<keyword evidence="4" id="KW-1015">Disulfide bond</keyword>
<dbReference type="InterPro" id="IPR036249">
    <property type="entry name" value="Thioredoxin-like_sf"/>
</dbReference>
<evidence type="ECO:0000256" key="5">
    <source>
        <dbReference type="ARBA" id="ARBA00023284"/>
    </source>
</evidence>
<dbReference type="PRINTS" id="PR00421">
    <property type="entry name" value="THIOREDOXIN"/>
</dbReference>
<gene>
    <name evidence="8" type="primary">LOC107462624</name>
</gene>
<dbReference type="PROSITE" id="PS00194">
    <property type="entry name" value="THIOREDOXIN_1"/>
    <property type="match status" value="1"/>
</dbReference>
<dbReference type="GO" id="GO:0008047">
    <property type="term" value="F:enzyme activator activity"/>
    <property type="evidence" value="ECO:0007669"/>
    <property type="project" value="UniProtKB-ARBA"/>
</dbReference>
<protein>
    <submittedName>
        <fullName evidence="8">Thioredoxin M4, chloroplastic</fullName>
    </submittedName>
</protein>
<keyword evidence="3" id="KW-0249">Electron transport</keyword>
<dbReference type="PANTHER" id="PTHR45663">
    <property type="entry name" value="GEO12009P1"/>
    <property type="match status" value="1"/>
</dbReference>
<dbReference type="GO" id="GO:0005737">
    <property type="term" value="C:cytoplasm"/>
    <property type="evidence" value="ECO:0007669"/>
    <property type="project" value="TreeGrafter"/>
</dbReference>
<sequence length="184" mass="19855">MATVQLQSLTLSRSSALSAPTTVSSISGRRSSIKLPRHAGLRLATSTRFSGSSSRAVSRISASRAGGRVVCEAQDTAAVQVDPITDANWQSLVLESDTPVLVEFWAPWCGPCRMIHPIIDELAKEYAGKLKCYKLNTDESPSTATRYGIRSIPTVIIFKNGEKKDAVIGAVPKTTLMTSIEKFL</sequence>
<dbReference type="PANTHER" id="PTHR45663:SF16">
    <property type="entry name" value="THIOREDOXIN M4, CHLOROPLASTIC"/>
    <property type="match status" value="1"/>
</dbReference>
<dbReference type="SUPFAM" id="SSF52833">
    <property type="entry name" value="Thioredoxin-like"/>
    <property type="match status" value="1"/>
</dbReference>
<keyword evidence="2" id="KW-0809">Transit peptide</keyword>
<evidence type="ECO:0000256" key="3">
    <source>
        <dbReference type="ARBA" id="ARBA00022982"/>
    </source>
</evidence>
<evidence type="ECO:0000313" key="8">
    <source>
        <dbReference type="RefSeq" id="XP_015936732.1"/>
    </source>
</evidence>
<keyword evidence="7" id="KW-1185">Reference proteome</keyword>
<dbReference type="GeneID" id="107462624"/>
<reference evidence="8" key="2">
    <citation type="submission" date="2025-08" db="UniProtKB">
        <authorList>
            <consortium name="RefSeq"/>
        </authorList>
    </citation>
    <scope>IDENTIFICATION</scope>
    <source>
        <tissue evidence="8">Whole plant</tissue>
    </source>
</reference>
<dbReference type="AlphaFoldDB" id="A0A6P4BF66"/>
<evidence type="ECO:0000256" key="1">
    <source>
        <dbReference type="ARBA" id="ARBA00022448"/>
    </source>
</evidence>
<dbReference type="Pfam" id="PF00085">
    <property type="entry name" value="Thioredoxin"/>
    <property type="match status" value="1"/>
</dbReference>
<dbReference type="FunFam" id="3.40.30.10:FF:000001">
    <property type="entry name" value="Thioredoxin"/>
    <property type="match status" value="1"/>
</dbReference>
<dbReference type="SMR" id="A0A6P4BF66"/>
<name>A0A6P4BF66_ARADU</name>
<evidence type="ECO:0000256" key="2">
    <source>
        <dbReference type="ARBA" id="ARBA00022946"/>
    </source>
</evidence>
<dbReference type="NCBIfam" id="TIGR01068">
    <property type="entry name" value="thioredoxin"/>
    <property type="match status" value="1"/>
</dbReference>